<dbReference type="SUPFAM" id="SSF55347">
    <property type="entry name" value="Glyceraldehyde-3-phosphate dehydrogenase-like, C-terminal domain"/>
    <property type="match status" value="1"/>
</dbReference>
<dbReference type="STRING" id="1716141.STSP_27100"/>
<dbReference type="SUPFAM" id="SSF51735">
    <property type="entry name" value="NAD(P)-binding Rossmann-fold domains"/>
    <property type="match status" value="1"/>
</dbReference>
<dbReference type="InterPro" id="IPR000683">
    <property type="entry name" value="Gfo/Idh/MocA-like_OxRdtase_N"/>
</dbReference>
<dbReference type="EMBL" id="LOHS01000071">
    <property type="protein sequence ID" value="OAH13992.1"/>
    <property type="molecule type" value="Genomic_DNA"/>
</dbReference>
<dbReference type="EC" id="1.1.1.292" evidence="5"/>
<dbReference type="GO" id="GO:0000166">
    <property type="term" value="F:nucleotide binding"/>
    <property type="evidence" value="ECO:0007669"/>
    <property type="project" value="InterPro"/>
</dbReference>
<organism evidence="5 6">
    <name type="scientific">Streptomyces jeddahensis</name>
    <dbReference type="NCBI Taxonomy" id="1716141"/>
    <lineage>
        <taxon>Bacteria</taxon>
        <taxon>Bacillati</taxon>
        <taxon>Actinomycetota</taxon>
        <taxon>Actinomycetes</taxon>
        <taxon>Kitasatosporales</taxon>
        <taxon>Streptomycetaceae</taxon>
        <taxon>Streptomyces</taxon>
    </lineage>
</organism>
<evidence type="ECO:0000313" key="5">
    <source>
        <dbReference type="EMBL" id="OAH13992.1"/>
    </source>
</evidence>
<feature type="region of interest" description="Disordered" evidence="2">
    <location>
        <begin position="345"/>
        <end position="386"/>
    </location>
</feature>
<dbReference type="AlphaFoldDB" id="A0A177HSK4"/>
<dbReference type="GO" id="GO:0033712">
    <property type="term" value="F:1,5-anhydro-D-fructose reductase (1,5-anhydro-D-mannitol-forming) activity"/>
    <property type="evidence" value="ECO:0007669"/>
    <property type="project" value="UniProtKB-EC"/>
</dbReference>
<feature type="domain" description="Gfo/Idh/MocA-like oxidoreductase N-terminal" evidence="3">
    <location>
        <begin position="5"/>
        <end position="120"/>
    </location>
</feature>
<feature type="domain" description="GFO/IDH/MocA-like oxidoreductase" evidence="4">
    <location>
        <begin position="131"/>
        <end position="265"/>
    </location>
</feature>
<comment type="caution">
    <text evidence="5">The sequence shown here is derived from an EMBL/GenBank/DDBJ whole genome shotgun (WGS) entry which is preliminary data.</text>
</comment>
<protein>
    <submittedName>
        <fullName evidence="5">1,5-anhydro-D-fructose reductase</fullName>
        <ecNumber evidence="5">1.1.1.292</ecNumber>
    </submittedName>
</protein>
<evidence type="ECO:0000259" key="3">
    <source>
        <dbReference type="Pfam" id="PF01408"/>
    </source>
</evidence>
<dbReference type="InterPro" id="IPR050463">
    <property type="entry name" value="Gfo/Idh/MocA_oxidrdct_glycsds"/>
</dbReference>
<evidence type="ECO:0000256" key="2">
    <source>
        <dbReference type="SAM" id="MobiDB-lite"/>
    </source>
</evidence>
<keyword evidence="1 5" id="KW-0560">Oxidoreductase</keyword>
<dbReference type="Gene3D" id="3.30.360.10">
    <property type="entry name" value="Dihydrodipicolinate Reductase, domain 2"/>
    <property type="match status" value="1"/>
</dbReference>
<feature type="compositionally biased region" description="Basic and acidic residues" evidence="2">
    <location>
        <begin position="360"/>
        <end position="370"/>
    </location>
</feature>
<name>A0A177HSK4_9ACTN</name>
<dbReference type="PATRIC" id="fig|1716141.3.peg.2854"/>
<dbReference type="Pfam" id="PF01408">
    <property type="entry name" value="GFO_IDH_MocA"/>
    <property type="match status" value="1"/>
</dbReference>
<dbReference type="Gene3D" id="3.40.50.720">
    <property type="entry name" value="NAD(P)-binding Rossmann-like Domain"/>
    <property type="match status" value="1"/>
</dbReference>
<proteinExistence type="predicted"/>
<dbReference type="RefSeq" id="WP_078067140.1">
    <property type="nucleotide sequence ID" value="NZ_LOHS01000071.1"/>
</dbReference>
<evidence type="ECO:0000256" key="1">
    <source>
        <dbReference type="ARBA" id="ARBA00023002"/>
    </source>
</evidence>
<dbReference type="OrthoDB" id="9776544at2"/>
<gene>
    <name evidence="5" type="primary">afr_1</name>
    <name evidence="5" type="ORF">STSP_27100</name>
</gene>
<evidence type="ECO:0000313" key="6">
    <source>
        <dbReference type="Proteomes" id="UP000077381"/>
    </source>
</evidence>
<sequence>MGKPLNIGVIGCGVISGQYLASFDRLEAVNLVAVADLDPDRAAAAAEGRTGVRACTVTELLSAADVELLVNLTVPDAHAEVALQAIAAGKSVYGEKPLAATTAQARAVLQAAAKAGVIVGCAPDTVLGTGVQTARAAIDAGLIGAPIAATATMVVPGHELWHPNPDFYYRPGGGPLLDMGPYYVSALVTLLGPVTSVLGTASRTRPTRVIASGPRSGEVIPVSTDTHVTGILTHASGVLSTLLMSFDAVATKSANIEIHGEAGSLAVPDPNHFDGEVQLRRLHSDAWETLPVSAGYRDAGRGYGVADLALTPPGEEPRAGGALAYHVLDILESILTSAVDDRRVRVTSTAERPAPVRLQSLDHERPRHDPPGGTSGATRRSSAAVS</sequence>
<dbReference type="InterPro" id="IPR055170">
    <property type="entry name" value="GFO_IDH_MocA-like_dom"/>
</dbReference>
<reference evidence="5 6" key="1">
    <citation type="submission" date="2015-12" db="EMBL/GenBank/DDBJ databases">
        <title>Genome sequence of Streptomyces sp. G25.</title>
        <authorList>
            <person name="Poehlein A."/>
            <person name="Roettig A."/>
            <person name="Hiessl S."/>
            <person name="Hauschild P."/>
            <person name="Schauer J."/>
            <person name="Madkour M.H."/>
            <person name="Al-Ansari A.M."/>
            <person name="Almakishah N.H."/>
            <person name="Steinbuechel A."/>
            <person name="Daniel R."/>
        </authorList>
    </citation>
    <scope>NUCLEOTIDE SEQUENCE [LARGE SCALE GENOMIC DNA]</scope>
    <source>
        <strain evidence="6">G25(2015)</strain>
    </source>
</reference>
<dbReference type="PANTHER" id="PTHR43818">
    <property type="entry name" value="BCDNA.GH03377"/>
    <property type="match status" value="1"/>
</dbReference>
<feature type="compositionally biased region" description="Polar residues" evidence="2">
    <location>
        <begin position="376"/>
        <end position="386"/>
    </location>
</feature>
<dbReference type="InterPro" id="IPR036291">
    <property type="entry name" value="NAD(P)-bd_dom_sf"/>
</dbReference>
<evidence type="ECO:0000259" key="4">
    <source>
        <dbReference type="Pfam" id="PF22725"/>
    </source>
</evidence>
<dbReference type="Proteomes" id="UP000077381">
    <property type="component" value="Unassembled WGS sequence"/>
</dbReference>
<dbReference type="Pfam" id="PF22725">
    <property type="entry name" value="GFO_IDH_MocA_C3"/>
    <property type="match status" value="1"/>
</dbReference>
<dbReference type="PANTHER" id="PTHR43818:SF11">
    <property type="entry name" value="BCDNA.GH03377"/>
    <property type="match status" value="1"/>
</dbReference>
<keyword evidence="6" id="KW-1185">Reference proteome</keyword>
<accession>A0A177HSK4</accession>